<keyword evidence="1" id="KW-0472">Membrane</keyword>
<feature type="domain" description="Transglutaminase-like" evidence="2">
    <location>
        <begin position="402"/>
        <end position="473"/>
    </location>
</feature>
<dbReference type="InterPro" id="IPR025403">
    <property type="entry name" value="TgpA-like_C"/>
</dbReference>
<dbReference type="InterPro" id="IPR038765">
    <property type="entry name" value="Papain-like_cys_pep_sf"/>
</dbReference>
<evidence type="ECO:0000313" key="4">
    <source>
        <dbReference type="Proteomes" id="UP001331561"/>
    </source>
</evidence>
<feature type="transmembrane region" description="Helical" evidence="1">
    <location>
        <begin position="165"/>
        <end position="185"/>
    </location>
</feature>
<dbReference type="RefSeq" id="WP_327601165.1">
    <property type="nucleotide sequence ID" value="NZ_JAYXHS010000005.1"/>
</dbReference>
<dbReference type="EMBL" id="JAYXHS010000005">
    <property type="protein sequence ID" value="MEC5388190.1"/>
    <property type="molecule type" value="Genomic_DNA"/>
</dbReference>
<dbReference type="PANTHER" id="PTHR42736:SF1">
    <property type="entry name" value="PROTEIN-GLUTAMINE GAMMA-GLUTAMYLTRANSFERASE"/>
    <property type="match status" value="1"/>
</dbReference>
<dbReference type="PANTHER" id="PTHR42736">
    <property type="entry name" value="PROTEIN-GLUTAMINE GAMMA-GLUTAMYLTRANSFERASE"/>
    <property type="match status" value="1"/>
</dbReference>
<dbReference type="Gene3D" id="3.10.620.30">
    <property type="match status" value="1"/>
</dbReference>
<dbReference type="InterPro" id="IPR052901">
    <property type="entry name" value="Bact_TGase-like"/>
</dbReference>
<evidence type="ECO:0000256" key="1">
    <source>
        <dbReference type="SAM" id="Phobius"/>
    </source>
</evidence>
<reference evidence="3 4" key="1">
    <citation type="submission" date="2024-01" db="EMBL/GenBank/DDBJ databases">
        <title>Uliginosibacterium soil sp. nov.</title>
        <authorList>
            <person name="Lv Y."/>
        </authorList>
    </citation>
    <scope>NUCLEOTIDE SEQUENCE [LARGE SCALE GENOMIC DNA]</scope>
    <source>
        <strain evidence="3 4">H3</strain>
    </source>
</reference>
<dbReference type="Pfam" id="PF13559">
    <property type="entry name" value="DUF4129"/>
    <property type="match status" value="1"/>
</dbReference>
<dbReference type="SMART" id="SM00460">
    <property type="entry name" value="TGc"/>
    <property type="match status" value="1"/>
</dbReference>
<feature type="transmembrane region" description="Helical" evidence="1">
    <location>
        <begin position="63"/>
        <end position="83"/>
    </location>
</feature>
<protein>
    <submittedName>
        <fullName evidence="3">DUF3488 and transglutaminase-like domain-containing protein</fullName>
    </submittedName>
</protein>
<evidence type="ECO:0000313" key="3">
    <source>
        <dbReference type="EMBL" id="MEC5388190.1"/>
    </source>
</evidence>
<accession>A0ABU6KA67</accession>
<comment type="caution">
    <text evidence="3">The sequence shown here is derived from an EMBL/GenBank/DDBJ whole genome shotgun (WGS) entry which is preliminary data.</text>
</comment>
<keyword evidence="1" id="KW-1133">Transmembrane helix</keyword>
<name>A0ABU6KA67_9RHOO</name>
<proteinExistence type="predicted"/>
<dbReference type="Pfam" id="PF01841">
    <property type="entry name" value="Transglut_core"/>
    <property type="match status" value="1"/>
</dbReference>
<keyword evidence="4" id="KW-1185">Reference proteome</keyword>
<feature type="transmembrane region" description="Helical" evidence="1">
    <location>
        <begin position="134"/>
        <end position="153"/>
    </location>
</feature>
<dbReference type="InterPro" id="IPR021878">
    <property type="entry name" value="TgpA_N"/>
</dbReference>
<organism evidence="3 4">
    <name type="scientific">Uliginosibacterium silvisoli</name>
    <dbReference type="NCBI Taxonomy" id="3114758"/>
    <lineage>
        <taxon>Bacteria</taxon>
        <taxon>Pseudomonadati</taxon>
        <taxon>Pseudomonadota</taxon>
        <taxon>Betaproteobacteria</taxon>
        <taxon>Rhodocyclales</taxon>
        <taxon>Zoogloeaceae</taxon>
        <taxon>Uliginosibacterium</taxon>
    </lineage>
</organism>
<dbReference type="SUPFAM" id="SSF54001">
    <property type="entry name" value="Cysteine proteinases"/>
    <property type="match status" value="1"/>
</dbReference>
<dbReference type="InterPro" id="IPR002931">
    <property type="entry name" value="Transglutaminase-like"/>
</dbReference>
<dbReference type="Proteomes" id="UP001331561">
    <property type="component" value="Unassembled WGS sequence"/>
</dbReference>
<evidence type="ECO:0000259" key="2">
    <source>
        <dbReference type="SMART" id="SM00460"/>
    </source>
</evidence>
<keyword evidence="1" id="KW-0812">Transmembrane</keyword>
<sequence length="657" mass="73331">MSKLAPASPAPRIPRLLALQLCVQALITLWPYVLFQPWYLSVFAGLLIAWRGALAWQDRSAPAGWLLVPLAFLGLAAIVLAYGNPVGRLPGLSLLCLLLPLKLLETRNTRDVRAALLLNFFLIVGMFLHEQSAMIGVAAALAMIGALATAGRLQRAALPIKGSVVQALKLLAQGVPLMLAMFVLFPRVDGPLWGLPIDAYSSKTGLSDHMTIGSISNLIPSGEIAFRASFEGEIPPPAARYWRGPVLTHFDGMDWKQVSTFPGPAPFHDATGRAWRYTMTMEPHNLRWLLALDFPTASDSGRFTTEFALITPQLLRKRMRYTVQSSPDLVVGKDEPEWKLKASLNLPHDFNPRTLQEGSAIAAATPDPEARVKAAIEFMRKSRLQYTLSPPPLGRNSIDDFLFSTRAGFCEHFAASFVVLMRAAGVPARVVTGYQGGEFNPIDSTLVIRQSDAHAWAEVWIAERGWLRVDPTAASFPSRIEDGIAASLPASDVLPLAVRNQLSWLRTLRYRWEALGNAWNQWVLGYNAQRQMELMQKLGITNPDWKLLASLMASTAGVWLLWLVWRHFPKRQRLDALDRNWQRFCQRMARLGLPRDPWESPIDYAKRLGIAKPPYRESFDSIAEFYATHRFGKTPATTPDIARQSAQLNELFTRLRS</sequence>
<gene>
    <name evidence="3" type="ORF">VVD49_20820</name>
</gene>
<dbReference type="Pfam" id="PF11992">
    <property type="entry name" value="TgpA_N"/>
    <property type="match status" value="1"/>
</dbReference>